<comment type="caution">
    <text evidence="14">The sequence shown here is derived from an EMBL/GenBank/DDBJ whole genome shotgun (WGS) entry which is preliminary data.</text>
</comment>
<keyword evidence="8" id="KW-0249">Electron transport</keyword>
<evidence type="ECO:0000256" key="7">
    <source>
        <dbReference type="ARBA" id="ARBA00022723"/>
    </source>
</evidence>
<evidence type="ECO:0000256" key="4">
    <source>
        <dbReference type="ARBA" id="ARBA00022475"/>
    </source>
</evidence>
<comment type="similarity">
    <text evidence="2">Belongs to the NapC/NirT/NrfH family.</text>
</comment>
<dbReference type="GO" id="GO:0009055">
    <property type="term" value="F:electron transfer activity"/>
    <property type="evidence" value="ECO:0007669"/>
    <property type="project" value="TreeGrafter"/>
</dbReference>
<feature type="transmembrane region" description="Helical" evidence="12">
    <location>
        <begin position="51"/>
        <end position="76"/>
    </location>
</feature>
<keyword evidence="11 12" id="KW-0472">Membrane</keyword>
<dbReference type="InterPro" id="IPR038266">
    <property type="entry name" value="NapC/NirT_cytc_sf"/>
</dbReference>
<accession>A0A956LWP5</accession>
<dbReference type="Pfam" id="PF03264">
    <property type="entry name" value="Cytochrom_NNT"/>
    <property type="match status" value="1"/>
</dbReference>
<dbReference type="PANTHER" id="PTHR30333:SF1">
    <property type="entry name" value="CYTOCHROME C-TYPE PROTEIN NAPC"/>
    <property type="match status" value="1"/>
</dbReference>
<dbReference type="GO" id="GO:0005886">
    <property type="term" value="C:plasma membrane"/>
    <property type="evidence" value="ECO:0007669"/>
    <property type="project" value="UniProtKB-SubCell"/>
</dbReference>
<keyword evidence="9 12" id="KW-1133">Transmembrane helix</keyword>
<reference evidence="14" key="2">
    <citation type="journal article" date="2021" name="Microbiome">
        <title>Successional dynamics and alternative stable states in a saline activated sludge microbial community over 9 years.</title>
        <authorList>
            <person name="Wang Y."/>
            <person name="Ye J."/>
            <person name="Ju F."/>
            <person name="Liu L."/>
            <person name="Boyd J.A."/>
            <person name="Deng Y."/>
            <person name="Parks D.H."/>
            <person name="Jiang X."/>
            <person name="Yin X."/>
            <person name="Woodcroft B.J."/>
            <person name="Tyson G.W."/>
            <person name="Hugenholtz P."/>
            <person name="Polz M.F."/>
            <person name="Zhang T."/>
        </authorList>
    </citation>
    <scope>NUCLEOTIDE SEQUENCE</scope>
    <source>
        <strain evidence="14">HKST-UBA01</strain>
    </source>
</reference>
<evidence type="ECO:0000256" key="10">
    <source>
        <dbReference type="ARBA" id="ARBA00023004"/>
    </source>
</evidence>
<feature type="transmembrane region" description="Helical" evidence="12">
    <location>
        <begin position="104"/>
        <end position="124"/>
    </location>
</feature>
<keyword evidence="5" id="KW-0349">Heme</keyword>
<keyword evidence="6 12" id="KW-0812">Transmembrane</keyword>
<dbReference type="GO" id="GO:0046872">
    <property type="term" value="F:metal ion binding"/>
    <property type="evidence" value="ECO:0007669"/>
    <property type="project" value="UniProtKB-KW"/>
</dbReference>
<protein>
    <submittedName>
        <fullName evidence="14">NapC/NirT family cytochrome c</fullName>
    </submittedName>
</protein>
<sequence length="501" mass="56389">MNQRSTDPNRPLPSVFYNTITLIGAGMAALFVGLILFLTVLEWLAPSPKPYVGIITFVVMPVFVIIGLIMVVVGMLRAQRRRRRGETVQEFPRIDLNEPRHRRAVIVFGSAGVLFLILSGFGSFKAYEYTESDEFCGETCHQLMQPEFTSYQLSPHARVGCVECHIGPGATWFVRSKLSGAYQVYATILDKYPRPIPTPIENLRPSRDTCEHCHWPAHFYQENYVKHHYFLRDEGNSPFELDLLMKIGGGNSEGGPTSGIHWHMNIANTVEYVATDEQRQVIPWIRTTGADGKVTVYKSTESNFSDADLAQADVRKMDCIDCHNRPSHAYHPPNQLVNQSMSLSRIPASLPGVKDVSVDALDGGYETTPAALEAIATAIHEHFDKYPEVAKARSADIEQTVSELQRIYQQNYFPEMKVSWKDFPNNIGHLYYPGCFRCHDGLHVNEAGETLTRDCNACHTILAQEMGAEGQRVALEGVEYHHPEDIDEAWKEMNCNECHGP</sequence>
<keyword evidence="4" id="KW-1003">Cell membrane</keyword>
<dbReference type="Gene3D" id="1.10.3820.10">
    <property type="entry name" value="Di-heme elbow motif domain"/>
    <property type="match status" value="1"/>
</dbReference>
<evidence type="ECO:0000256" key="3">
    <source>
        <dbReference type="ARBA" id="ARBA00022448"/>
    </source>
</evidence>
<keyword evidence="3" id="KW-0813">Transport</keyword>
<dbReference type="AlphaFoldDB" id="A0A956LWP5"/>
<keyword evidence="10" id="KW-0408">Iron</keyword>
<evidence type="ECO:0000256" key="9">
    <source>
        <dbReference type="ARBA" id="ARBA00022989"/>
    </source>
</evidence>
<dbReference type="InterPro" id="IPR005126">
    <property type="entry name" value="NapC/NirT_cyt_c_N"/>
</dbReference>
<dbReference type="SUPFAM" id="SSF48695">
    <property type="entry name" value="Multiheme cytochromes"/>
    <property type="match status" value="1"/>
</dbReference>
<dbReference type="InterPro" id="IPR036280">
    <property type="entry name" value="Multihaem_cyt_sf"/>
</dbReference>
<dbReference type="GO" id="GO:0009061">
    <property type="term" value="P:anaerobic respiration"/>
    <property type="evidence" value="ECO:0007669"/>
    <property type="project" value="TreeGrafter"/>
</dbReference>
<keyword evidence="7" id="KW-0479">Metal-binding</keyword>
<gene>
    <name evidence="14" type="ORF">KC729_03455</name>
</gene>
<evidence type="ECO:0000256" key="12">
    <source>
        <dbReference type="SAM" id="Phobius"/>
    </source>
</evidence>
<dbReference type="EMBL" id="JAGQHR010000059">
    <property type="protein sequence ID" value="MCA9726713.1"/>
    <property type="molecule type" value="Genomic_DNA"/>
</dbReference>
<dbReference type="Proteomes" id="UP000697710">
    <property type="component" value="Unassembled WGS sequence"/>
</dbReference>
<evidence type="ECO:0000256" key="2">
    <source>
        <dbReference type="ARBA" id="ARBA00007395"/>
    </source>
</evidence>
<evidence type="ECO:0000256" key="11">
    <source>
        <dbReference type="ARBA" id="ARBA00023136"/>
    </source>
</evidence>
<evidence type="ECO:0000259" key="13">
    <source>
        <dbReference type="Pfam" id="PF03264"/>
    </source>
</evidence>
<comment type="subcellular location">
    <subcellularLocation>
        <location evidence="1">Cell membrane</location>
    </subcellularLocation>
</comment>
<dbReference type="InterPro" id="IPR051174">
    <property type="entry name" value="Cytochrome_c-type_ET"/>
</dbReference>
<feature type="transmembrane region" description="Helical" evidence="12">
    <location>
        <begin position="20"/>
        <end position="45"/>
    </location>
</feature>
<proteinExistence type="inferred from homology"/>
<evidence type="ECO:0000256" key="5">
    <source>
        <dbReference type="ARBA" id="ARBA00022617"/>
    </source>
</evidence>
<evidence type="ECO:0000256" key="8">
    <source>
        <dbReference type="ARBA" id="ARBA00022982"/>
    </source>
</evidence>
<evidence type="ECO:0000313" key="14">
    <source>
        <dbReference type="EMBL" id="MCA9726713.1"/>
    </source>
</evidence>
<evidence type="ECO:0000256" key="6">
    <source>
        <dbReference type="ARBA" id="ARBA00022692"/>
    </source>
</evidence>
<reference evidence="14" key="1">
    <citation type="submission" date="2020-04" db="EMBL/GenBank/DDBJ databases">
        <authorList>
            <person name="Zhang T."/>
        </authorList>
    </citation>
    <scope>NUCLEOTIDE SEQUENCE</scope>
    <source>
        <strain evidence="14">HKST-UBA01</strain>
    </source>
</reference>
<evidence type="ECO:0000313" key="15">
    <source>
        <dbReference type="Proteomes" id="UP000697710"/>
    </source>
</evidence>
<feature type="domain" description="NapC/NirT cytochrome c N-terminal" evidence="13">
    <location>
        <begin position="102"/>
        <end position="192"/>
    </location>
</feature>
<name>A0A956LWP5_UNCEI</name>
<organism evidence="14 15">
    <name type="scientific">Eiseniibacteriota bacterium</name>
    <dbReference type="NCBI Taxonomy" id="2212470"/>
    <lineage>
        <taxon>Bacteria</taxon>
        <taxon>Candidatus Eiseniibacteriota</taxon>
    </lineage>
</organism>
<dbReference type="PANTHER" id="PTHR30333">
    <property type="entry name" value="CYTOCHROME C-TYPE PROTEIN"/>
    <property type="match status" value="1"/>
</dbReference>
<evidence type="ECO:0000256" key="1">
    <source>
        <dbReference type="ARBA" id="ARBA00004236"/>
    </source>
</evidence>